<dbReference type="InterPro" id="IPR036034">
    <property type="entry name" value="PDZ_sf"/>
</dbReference>
<evidence type="ECO:0000256" key="2">
    <source>
        <dbReference type="ARBA" id="ARBA00022670"/>
    </source>
</evidence>
<dbReference type="Pfam" id="PF13365">
    <property type="entry name" value="Trypsin_2"/>
    <property type="match status" value="1"/>
</dbReference>
<dbReference type="SUPFAM" id="SSF50156">
    <property type="entry name" value="PDZ domain-like"/>
    <property type="match status" value="1"/>
</dbReference>
<dbReference type="Gene3D" id="2.30.42.10">
    <property type="match status" value="1"/>
</dbReference>
<evidence type="ECO:0000313" key="6">
    <source>
        <dbReference type="EMBL" id="CAB4753993.1"/>
    </source>
</evidence>
<evidence type="ECO:0000256" key="3">
    <source>
        <dbReference type="ARBA" id="ARBA00022801"/>
    </source>
</evidence>
<dbReference type="Gene3D" id="2.40.10.10">
    <property type="entry name" value="Trypsin-like serine proteases"/>
    <property type="match status" value="2"/>
</dbReference>
<dbReference type="EMBL" id="CAEZYW010000251">
    <property type="protein sequence ID" value="CAB4753993.1"/>
    <property type="molecule type" value="Genomic_DNA"/>
</dbReference>
<dbReference type="PROSITE" id="PS50106">
    <property type="entry name" value="PDZ"/>
    <property type="match status" value="1"/>
</dbReference>
<feature type="domain" description="PDZ" evidence="5">
    <location>
        <begin position="405"/>
        <end position="489"/>
    </location>
</feature>
<dbReference type="InterPro" id="IPR001940">
    <property type="entry name" value="Peptidase_S1C"/>
</dbReference>
<dbReference type="InterPro" id="IPR009003">
    <property type="entry name" value="Peptidase_S1_PA"/>
</dbReference>
<reference evidence="6" key="1">
    <citation type="submission" date="2020-05" db="EMBL/GenBank/DDBJ databases">
        <authorList>
            <person name="Chiriac C."/>
            <person name="Salcher M."/>
            <person name="Ghai R."/>
            <person name="Kavagutti S V."/>
        </authorList>
    </citation>
    <scope>NUCLEOTIDE SEQUENCE</scope>
</reference>
<dbReference type="InterPro" id="IPR051201">
    <property type="entry name" value="Chloro_Bact_Ser_Proteases"/>
</dbReference>
<protein>
    <submittedName>
        <fullName evidence="6">Unannotated protein</fullName>
    </submittedName>
</protein>
<dbReference type="InterPro" id="IPR001478">
    <property type="entry name" value="PDZ"/>
</dbReference>
<dbReference type="SUPFAM" id="SSF50494">
    <property type="entry name" value="Trypsin-like serine proteases"/>
    <property type="match status" value="1"/>
</dbReference>
<evidence type="ECO:0000256" key="1">
    <source>
        <dbReference type="ARBA" id="ARBA00010541"/>
    </source>
</evidence>
<keyword evidence="4" id="KW-0472">Membrane</keyword>
<feature type="transmembrane region" description="Helical" evidence="4">
    <location>
        <begin position="160"/>
        <end position="182"/>
    </location>
</feature>
<dbReference type="GO" id="GO:0004252">
    <property type="term" value="F:serine-type endopeptidase activity"/>
    <property type="evidence" value="ECO:0007669"/>
    <property type="project" value="InterPro"/>
</dbReference>
<comment type="similarity">
    <text evidence="1">Belongs to the peptidase S1C family.</text>
</comment>
<evidence type="ECO:0000259" key="5">
    <source>
        <dbReference type="PROSITE" id="PS50106"/>
    </source>
</evidence>
<sequence length="505" mass="50544">MADGDAEALLLLEPPVSVGMSAAAVVAQAVAARTAATVEQASITRPWGEAMPYWTTEYAREPTTVLQFPASFRWWRIDCKDDVKTLSGFGLVADRMEPIAAFRSQIVTTADGAEPIGRLTQGGTVSTPTPPYEPLTYERQVQYANHEQGSKKQRRRRGGAGIIVGAGVVALIAGAAGGAVGYTAAKSQAPGLTIASSTAASTSVAAAGSIAAVAAAGQPAVVQLNVGNGEAGGTGSGFVISNDGYIVTNNHVTGAGGEIEVTFADGRTATGKLVGANPGYDIAVVKVDRTGLATVPLGESAALLVGDTVIAVGSPLGLQGTVTTGIVSALNRPVTAGGEGETAFINAIQTDAAINPGNSGGPLVNGAGAVIGVNSAIASMATGAGQPGSIGLGFAIPIDVVKRITNELIKTGTSKTPIVGVQLNMTFEGPGAKVAEVTAGGPAAAAGLRVDDIVTKVNGSLITDPTSMIVTVRSFAPGDTVELTVTRDGEAFTVPVTLEASKAKD</sequence>
<dbReference type="Pfam" id="PF13180">
    <property type="entry name" value="PDZ_2"/>
    <property type="match status" value="1"/>
</dbReference>
<dbReference type="InterPro" id="IPR043504">
    <property type="entry name" value="Peptidase_S1_PA_chymotrypsin"/>
</dbReference>
<evidence type="ECO:0000256" key="4">
    <source>
        <dbReference type="SAM" id="Phobius"/>
    </source>
</evidence>
<dbReference type="PANTHER" id="PTHR43343">
    <property type="entry name" value="PEPTIDASE S12"/>
    <property type="match status" value="1"/>
</dbReference>
<organism evidence="6">
    <name type="scientific">freshwater metagenome</name>
    <dbReference type="NCBI Taxonomy" id="449393"/>
    <lineage>
        <taxon>unclassified sequences</taxon>
        <taxon>metagenomes</taxon>
        <taxon>ecological metagenomes</taxon>
    </lineage>
</organism>
<keyword evidence="4" id="KW-0812">Transmembrane</keyword>
<accession>A0A6J6U5Y4</accession>
<dbReference type="AlphaFoldDB" id="A0A6J6U5Y4"/>
<dbReference type="PRINTS" id="PR00834">
    <property type="entry name" value="PROTEASES2C"/>
</dbReference>
<name>A0A6J6U5Y4_9ZZZZ</name>
<keyword evidence="2" id="KW-0645">Protease</keyword>
<dbReference type="GO" id="GO:0006508">
    <property type="term" value="P:proteolysis"/>
    <property type="evidence" value="ECO:0007669"/>
    <property type="project" value="UniProtKB-KW"/>
</dbReference>
<keyword evidence="3" id="KW-0378">Hydrolase</keyword>
<gene>
    <name evidence="6" type="ORF">UFOPK2786_01437</name>
</gene>
<proteinExistence type="inferred from homology"/>
<dbReference type="PANTHER" id="PTHR43343:SF3">
    <property type="entry name" value="PROTEASE DO-LIKE 8, CHLOROPLASTIC"/>
    <property type="match status" value="1"/>
</dbReference>
<keyword evidence="4" id="KW-1133">Transmembrane helix</keyword>
<dbReference type="SMART" id="SM00228">
    <property type="entry name" value="PDZ"/>
    <property type="match status" value="1"/>
</dbReference>